<dbReference type="PROSITE" id="PS51257">
    <property type="entry name" value="PROKAR_LIPOPROTEIN"/>
    <property type="match status" value="1"/>
</dbReference>
<reference evidence="4 6" key="2">
    <citation type="submission" date="2019-03" db="EMBL/GenBank/DDBJ databases">
        <title>Complete genome sequence of two outbreak-associated Acinetobacter haemolyticus strains.</title>
        <authorList>
            <person name="Bai L."/>
            <person name="Zhang S.-C."/>
            <person name="Deng Y."/>
            <person name="Song C.-C."/>
            <person name="Kang G.-B."/>
            <person name="Dong Y."/>
            <person name="Wang Y."/>
            <person name="Gao F."/>
            <person name="Huang H."/>
        </authorList>
    </citation>
    <scope>NUCLEOTIDE SEQUENCE [LARGE SCALE GENOMIC DNA]</scope>
    <source>
        <strain evidence="4 6">TJR01</strain>
    </source>
</reference>
<name>A0A429GMV2_ACIHA</name>
<dbReference type="Proteomes" id="UP000294395">
    <property type="component" value="Chromosome"/>
</dbReference>
<dbReference type="EMBL" id="CP038009">
    <property type="protein sequence ID" value="QBQ17503.1"/>
    <property type="molecule type" value="Genomic_DNA"/>
</dbReference>
<evidence type="ECO:0000313" key="5">
    <source>
        <dbReference type="EMBL" id="QHI14740.1"/>
    </source>
</evidence>
<evidence type="ECO:0000256" key="3">
    <source>
        <dbReference type="SAM" id="SignalP"/>
    </source>
</evidence>
<proteinExistence type="predicted"/>
<reference evidence="5 7" key="1">
    <citation type="submission" date="2018-08" db="EMBL/GenBank/DDBJ databases">
        <title>Analysis of the genomic diversity of Mexican Acinetobacter haemolyticus clinical isolates.</title>
        <authorList>
            <person name="Castro-Jaimes S."/>
            <person name="Cevallos M.A."/>
        </authorList>
    </citation>
    <scope>NUCLEOTIDE SEQUENCE [LARGE SCALE GENOMIC DNA]</scope>
    <source>
        <strain evidence="5 7">AN43</strain>
    </source>
</reference>
<dbReference type="AlphaFoldDB" id="A0A429GMV2"/>
<dbReference type="Proteomes" id="UP000463868">
    <property type="component" value="Chromosome"/>
</dbReference>
<keyword evidence="1" id="KW-0175">Coiled coil</keyword>
<sequence>MLKYRPISAILSAAALISTIALVGCDQPPQKNEQAQQYTEQEQNTPSSTEQDALSNIADNQNLSHGNMFNIIRDVAQLQLKTDDYTALLQRSQNQLEQAIQNQNVQQLKESSAKLKQELHALHDVLLSLQLKSTEVDQIRQSLLSANQQLLNLPLLHGQQDISQLDFEKIAAQFNKIQVDMLKLAALVLGNPTSEADQPN</sequence>
<gene>
    <name evidence="5" type="ORF">AhaeAN43_15990</name>
    <name evidence="4" type="ORF">AHTJR_15040</name>
</gene>
<dbReference type="RefSeq" id="WP_005092491.1">
    <property type="nucleotide sequence ID" value="NZ_BKQF01000010.1"/>
</dbReference>
<dbReference type="EMBL" id="CP031976">
    <property type="protein sequence ID" value="QHI14740.1"/>
    <property type="molecule type" value="Genomic_DNA"/>
</dbReference>
<feature type="chain" id="PRO_5041126233" description="Lipoprotein" evidence="3">
    <location>
        <begin position="24"/>
        <end position="200"/>
    </location>
</feature>
<accession>A0A429GMV2</accession>
<evidence type="ECO:0000256" key="2">
    <source>
        <dbReference type="SAM" id="MobiDB-lite"/>
    </source>
</evidence>
<protein>
    <recommendedName>
        <fullName evidence="8">Lipoprotein</fullName>
    </recommendedName>
</protein>
<evidence type="ECO:0000313" key="7">
    <source>
        <dbReference type="Proteomes" id="UP000463868"/>
    </source>
</evidence>
<feature type="signal peptide" evidence="3">
    <location>
        <begin position="1"/>
        <end position="23"/>
    </location>
</feature>
<evidence type="ECO:0000256" key="1">
    <source>
        <dbReference type="SAM" id="Coils"/>
    </source>
</evidence>
<feature type="coiled-coil region" evidence="1">
    <location>
        <begin position="75"/>
        <end position="125"/>
    </location>
</feature>
<evidence type="ECO:0000313" key="4">
    <source>
        <dbReference type="EMBL" id="QBQ17503.1"/>
    </source>
</evidence>
<evidence type="ECO:0000313" key="6">
    <source>
        <dbReference type="Proteomes" id="UP000294395"/>
    </source>
</evidence>
<feature type="region of interest" description="Disordered" evidence="2">
    <location>
        <begin position="31"/>
        <end position="52"/>
    </location>
</feature>
<organism evidence="5 7">
    <name type="scientific">Acinetobacter haemolyticus</name>
    <dbReference type="NCBI Taxonomy" id="29430"/>
    <lineage>
        <taxon>Bacteria</taxon>
        <taxon>Pseudomonadati</taxon>
        <taxon>Pseudomonadota</taxon>
        <taxon>Gammaproteobacteria</taxon>
        <taxon>Moraxellales</taxon>
        <taxon>Moraxellaceae</taxon>
        <taxon>Acinetobacter</taxon>
    </lineage>
</organism>
<keyword evidence="3" id="KW-0732">Signal</keyword>
<evidence type="ECO:0008006" key="8">
    <source>
        <dbReference type="Google" id="ProtNLM"/>
    </source>
</evidence>